<evidence type="ECO:0000313" key="2">
    <source>
        <dbReference type="EMBL" id="MFD1236009.1"/>
    </source>
</evidence>
<proteinExistence type="predicted"/>
<dbReference type="Proteomes" id="UP001597182">
    <property type="component" value="Unassembled WGS sequence"/>
</dbReference>
<name>A0ABW3VNW7_9PSEU</name>
<reference evidence="3" key="1">
    <citation type="journal article" date="2019" name="Int. J. Syst. Evol. Microbiol.">
        <title>The Global Catalogue of Microorganisms (GCM) 10K type strain sequencing project: providing services to taxonomists for standard genome sequencing and annotation.</title>
        <authorList>
            <consortium name="The Broad Institute Genomics Platform"/>
            <consortium name="The Broad Institute Genome Sequencing Center for Infectious Disease"/>
            <person name="Wu L."/>
            <person name="Ma J."/>
        </authorList>
    </citation>
    <scope>NUCLEOTIDE SEQUENCE [LARGE SCALE GENOMIC DNA]</scope>
    <source>
        <strain evidence="3">CCUG 49018</strain>
    </source>
</reference>
<sequence length="151" mass="15525">MPLVTTTWPAPTLPPPRDRRWTRRRRPGSVVRGPVGRGRLDDVSRRRKKTGTVNAGSANAGSANAGSANAGSANAGSAKASTASSGRTIRSPRAAGARLRASAQLRSNARVRRTVVIATSTVSDSRIAIAAKATAGSTGSTLCNTLTDHSP</sequence>
<keyword evidence="3" id="KW-1185">Reference proteome</keyword>
<accession>A0ABW3VNW7</accession>
<dbReference type="EMBL" id="JBHTMB010000195">
    <property type="protein sequence ID" value="MFD1236009.1"/>
    <property type="molecule type" value="Genomic_DNA"/>
</dbReference>
<feature type="compositionally biased region" description="Low complexity" evidence="1">
    <location>
        <begin position="1"/>
        <end position="10"/>
    </location>
</feature>
<feature type="compositionally biased region" description="Low complexity" evidence="1">
    <location>
        <begin position="54"/>
        <end position="86"/>
    </location>
</feature>
<organism evidence="2 3">
    <name type="scientific">Pseudonocardia benzenivorans</name>
    <dbReference type="NCBI Taxonomy" id="228005"/>
    <lineage>
        <taxon>Bacteria</taxon>
        <taxon>Bacillati</taxon>
        <taxon>Actinomycetota</taxon>
        <taxon>Actinomycetes</taxon>
        <taxon>Pseudonocardiales</taxon>
        <taxon>Pseudonocardiaceae</taxon>
        <taxon>Pseudonocardia</taxon>
    </lineage>
</organism>
<dbReference type="Pfam" id="PF01469">
    <property type="entry name" value="Pentapeptide_2"/>
    <property type="match status" value="1"/>
</dbReference>
<gene>
    <name evidence="2" type="ORF">ACFQ34_22175</name>
</gene>
<protein>
    <submittedName>
        <fullName evidence="2">Uncharacterized protein</fullName>
    </submittedName>
</protein>
<evidence type="ECO:0000313" key="3">
    <source>
        <dbReference type="Proteomes" id="UP001597182"/>
    </source>
</evidence>
<dbReference type="RefSeq" id="WP_379653113.1">
    <property type="nucleotide sequence ID" value="NZ_BAABKS010000073.1"/>
</dbReference>
<dbReference type="InterPro" id="IPR002989">
    <property type="entry name" value="Mycobac_pentapep"/>
</dbReference>
<comment type="caution">
    <text evidence="2">The sequence shown here is derived from an EMBL/GenBank/DDBJ whole genome shotgun (WGS) entry which is preliminary data.</text>
</comment>
<feature type="region of interest" description="Disordered" evidence="1">
    <location>
        <begin position="1"/>
        <end position="101"/>
    </location>
</feature>
<evidence type="ECO:0000256" key="1">
    <source>
        <dbReference type="SAM" id="MobiDB-lite"/>
    </source>
</evidence>